<gene>
    <name evidence="2" type="ORF">BAE27_02395</name>
    <name evidence="3" type="ORF">BAE30_04270</name>
</gene>
<reference evidence="4 5" key="1">
    <citation type="submission" date="2016-06" db="EMBL/GenBank/DDBJ databases">
        <title>Gene turnover analysis identifies the evolutionary adaptation of the extremophile Acidithiobacillus caldus.</title>
        <authorList>
            <person name="Zhang X."/>
        </authorList>
    </citation>
    <scope>NUCLEOTIDE SEQUENCE [LARGE SCALE GENOMIC DNA]</scope>
    <source>
        <strain evidence="2 4">DX</strain>
        <strain evidence="3 5">S1</strain>
    </source>
</reference>
<dbReference type="Gene3D" id="3.60.21.10">
    <property type="match status" value="1"/>
</dbReference>
<dbReference type="Proteomes" id="UP000175707">
    <property type="component" value="Unassembled WGS sequence"/>
</dbReference>
<evidence type="ECO:0000259" key="1">
    <source>
        <dbReference type="Pfam" id="PF00149"/>
    </source>
</evidence>
<feature type="domain" description="Calcineurin-like phosphoesterase" evidence="1">
    <location>
        <begin position="35"/>
        <end position="142"/>
    </location>
</feature>
<dbReference type="GO" id="GO:0016787">
    <property type="term" value="F:hydrolase activity"/>
    <property type="evidence" value="ECO:0007669"/>
    <property type="project" value="InterPro"/>
</dbReference>
<accession>A0A1E7YQR6</accession>
<proteinExistence type="predicted"/>
<protein>
    <recommendedName>
        <fullName evidence="1">Calcineurin-like phosphoesterase domain-containing protein</fullName>
    </recommendedName>
</protein>
<dbReference type="RefSeq" id="WP_070114119.1">
    <property type="nucleotide sequence ID" value="NZ_JAAOMM010000195.1"/>
</dbReference>
<dbReference type="InterPro" id="IPR029052">
    <property type="entry name" value="Metallo-depent_PP-like"/>
</dbReference>
<name>A0A1E7YQR6_9PROT</name>
<evidence type="ECO:0000313" key="3">
    <source>
        <dbReference type="EMBL" id="OFC61675.1"/>
    </source>
</evidence>
<dbReference type="SUPFAM" id="SSF56300">
    <property type="entry name" value="Metallo-dependent phosphatases"/>
    <property type="match status" value="1"/>
</dbReference>
<comment type="caution">
    <text evidence="2">The sequence shown here is derived from an EMBL/GenBank/DDBJ whole genome shotgun (WGS) entry which is preliminary data.</text>
</comment>
<dbReference type="Pfam" id="PF00149">
    <property type="entry name" value="Metallophos"/>
    <property type="match status" value="1"/>
</dbReference>
<organism evidence="2 4">
    <name type="scientific">Acidithiobacillus caldus</name>
    <dbReference type="NCBI Taxonomy" id="33059"/>
    <lineage>
        <taxon>Bacteria</taxon>
        <taxon>Pseudomonadati</taxon>
        <taxon>Pseudomonadota</taxon>
        <taxon>Acidithiobacillia</taxon>
        <taxon>Acidithiobacillales</taxon>
        <taxon>Acidithiobacillaceae</taxon>
        <taxon>Acidithiobacillus</taxon>
    </lineage>
</organism>
<sequence>MAKASLEIRKESFGFSLRISIWIFQHSPNVRDMTKIFFTSDLHFGHKNIIRHCHRPFATVEEMDEAMFFTWNRKVAPEDTVYVLGDFAFESAKRAQQALDRLKGKKILIVGNHDKFSGVSGWESVHDMLTLQVGENRLFLCHYPMRDWPGKWHGVIHLYGHVHGNLIPEPGSMDVGVDVWGGAPVSLEEILEFINPFAPKPSTQSFLRFRAWEP</sequence>
<evidence type="ECO:0000313" key="5">
    <source>
        <dbReference type="Proteomes" id="UP000175707"/>
    </source>
</evidence>
<dbReference type="EMBL" id="LZYE01000049">
    <property type="protein sequence ID" value="OFC38286.1"/>
    <property type="molecule type" value="Genomic_DNA"/>
</dbReference>
<dbReference type="InterPro" id="IPR004843">
    <property type="entry name" value="Calcineurin-like_PHP"/>
</dbReference>
<dbReference type="Proteomes" id="UP000175616">
    <property type="component" value="Unassembled WGS sequence"/>
</dbReference>
<evidence type="ECO:0000313" key="4">
    <source>
        <dbReference type="Proteomes" id="UP000175616"/>
    </source>
</evidence>
<dbReference type="EMBL" id="LZYH01000349">
    <property type="protein sequence ID" value="OFC61675.1"/>
    <property type="molecule type" value="Genomic_DNA"/>
</dbReference>
<dbReference type="AlphaFoldDB" id="A0A1E7YQR6"/>
<evidence type="ECO:0000313" key="2">
    <source>
        <dbReference type="EMBL" id="OFC38286.1"/>
    </source>
</evidence>